<evidence type="ECO:0000313" key="1">
    <source>
        <dbReference type="EMBL" id="CAK0801302.1"/>
    </source>
</evidence>
<comment type="caution">
    <text evidence="1">The sequence shown here is derived from an EMBL/GenBank/DDBJ whole genome shotgun (WGS) entry which is preliminary data.</text>
</comment>
<dbReference type="EMBL" id="CAUYUJ010002557">
    <property type="protein sequence ID" value="CAK0801302.1"/>
    <property type="molecule type" value="Genomic_DNA"/>
</dbReference>
<proteinExistence type="predicted"/>
<gene>
    <name evidence="1" type="ORF">PCOR1329_LOCUS9214</name>
</gene>
<accession>A0ABN9Q9G3</accession>
<organism evidence="1 2">
    <name type="scientific">Prorocentrum cordatum</name>
    <dbReference type="NCBI Taxonomy" id="2364126"/>
    <lineage>
        <taxon>Eukaryota</taxon>
        <taxon>Sar</taxon>
        <taxon>Alveolata</taxon>
        <taxon>Dinophyceae</taxon>
        <taxon>Prorocentrales</taxon>
        <taxon>Prorocentraceae</taxon>
        <taxon>Prorocentrum</taxon>
    </lineage>
</organism>
<keyword evidence="2" id="KW-1185">Reference proteome</keyword>
<protein>
    <recommendedName>
        <fullName evidence="3">Copper transporter</fullName>
    </recommendedName>
</protein>
<reference evidence="1" key="1">
    <citation type="submission" date="2023-10" db="EMBL/GenBank/DDBJ databases">
        <authorList>
            <person name="Chen Y."/>
            <person name="Shah S."/>
            <person name="Dougan E. K."/>
            <person name="Thang M."/>
            <person name="Chan C."/>
        </authorList>
    </citation>
    <scope>NUCLEOTIDE SEQUENCE [LARGE SCALE GENOMIC DNA]</scope>
</reference>
<name>A0ABN9Q9G3_9DINO</name>
<evidence type="ECO:0008006" key="3">
    <source>
        <dbReference type="Google" id="ProtNLM"/>
    </source>
</evidence>
<sequence>MGPPTDHGTWSSVSFTPAQQAQFGVDADGIVVNQARNEQQGLDASRIPSSTSTKQLPGELPCRMDAQQHAAALWERPGGNPEMATYVPWLFDQTVRLGVGTMVSAPRQAQFDAATAALQPALSPPVQFQQQVGGMETFGAASPGCQSCCTTGQCGQAYMGQQPGVCCSVSPAPMCCPQGATCMNGQCAAGQQQPYGYGGGGGGGGYPRVNPISGLLRLISQNMMLIWIILGAGRLLGCLGIGGPAVHYAQMALCGMSLFNCLCPGAARSTPAAGAAWGERVLR</sequence>
<dbReference type="Proteomes" id="UP001189429">
    <property type="component" value="Unassembled WGS sequence"/>
</dbReference>
<evidence type="ECO:0000313" key="2">
    <source>
        <dbReference type="Proteomes" id="UP001189429"/>
    </source>
</evidence>
<feature type="non-terminal residue" evidence="1">
    <location>
        <position position="283"/>
    </location>
</feature>